<comment type="caution">
    <text evidence="1">The sequence shown here is derived from an EMBL/GenBank/DDBJ whole genome shotgun (WGS) entry which is preliminary data.</text>
</comment>
<dbReference type="Proteomes" id="UP001285352">
    <property type="component" value="Unassembled WGS sequence"/>
</dbReference>
<evidence type="ECO:0000313" key="2">
    <source>
        <dbReference type="Proteomes" id="UP001285352"/>
    </source>
</evidence>
<reference evidence="1 2" key="1">
    <citation type="submission" date="2023-11" db="EMBL/GenBank/DDBJ databases">
        <title>Lentzea sokolovensis, sp. nov., Lentzea kristufkii, sp. nov., and Lentzea miocenensis, sp. nov., rare actinobacteria from Sokolov Coal Basin, Miocene lacustrine sediment, Czech Republic.</title>
        <authorList>
            <person name="Lara A."/>
            <person name="Kotroba L."/>
            <person name="Nouioui I."/>
            <person name="Neumann-Schaal M."/>
            <person name="Mast Y."/>
            <person name="Chronakova A."/>
        </authorList>
    </citation>
    <scope>NUCLEOTIDE SEQUENCE [LARGE SCALE GENOMIC DNA]</scope>
    <source>
        <strain evidence="1 2">BCCO 10_0061</strain>
    </source>
</reference>
<protein>
    <submittedName>
        <fullName evidence="1">SDR family oxidoreductase</fullName>
    </submittedName>
</protein>
<dbReference type="SUPFAM" id="SSF51735">
    <property type="entry name" value="NAD(P)-binding Rossmann-fold domains"/>
    <property type="match status" value="1"/>
</dbReference>
<proteinExistence type="predicted"/>
<name>A0ABU4VCD1_9PSEU</name>
<dbReference type="Gene3D" id="3.40.50.720">
    <property type="entry name" value="NAD(P)-binding Rossmann-like Domain"/>
    <property type="match status" value="1"/>
</dbReference>
<gene>
    <name evidence="1" type="ORF">SK854_45105</name>
</gene>
<reference evidence="1 2" key="2">
    <citation type="submission" date="2023-11" db="EMBL/GenBank/DDBJ databases">
        <authorList>
            <person name="Lara A.C."/>
            <person name="Chronakova A."/>
        </authorList>
    </citation>
    <scope>NUCLEOTIDE SEQUENCE [LARGE SCALE GENOMIC DNA]</scope>
    <source>
        <strain evidence="1 2">BCCO 10_0061</strain>
    </source>
</reference>
<dbReference type="EMBL" id="JAXAVU010000017">
    <property type="protein sequence ID" value="MDX8149369.1"/>
    <property type="molecule type" value="Genomic_DNA"/>
</dbReference>
<sequence length="231" mass="24852">MNPKQEFNTVVTGGSGSLGRHVVAALPGARSVSRSSGTDLVRGTGLNALRADVVVHCATSFRHEVQMARAVLASKPAHLVYISIVGCHEVPLPYYKLKLATERLIIDSGVPHTILRATQFHSLLHKMFESAAKLPLMPVPGFRFQPVDEAEVGLELAALAQASPAGKAPEMGGPEIREAVDFARMYLEATGKQRRLVPVKVPGATYRAYRAGGNLTPGRAVGTRTFEQYLT</sequence>
<organism evidence="1 2">
    <name type="scientific">Lentzea sokolovensis</name>
    <dbReference type="NCBI Taxonomy" id="3095429"/>
    <lineage>
        <taxon>Bacteria</taxon>
        <taxon>Bacillati</taxon>
        <taxon>Actinomycetota</taxon>
        <taxon>Actinomycetes</taxon>
        <taxon>Pseudonocardiales</taxon>
        <taxon>Pseudonocardiaceae</taxon>
        <taxon>Lentzea</taxon>
    </lineage>
</organism>
<evidence type="ECO:0000313" key="1">
    <source>
        <dbReference type="EMBL" id="MDX8149369.1"/>
    </source>
</evidence>
<dbReference type="RefSeq" id="WP_319981342.1">
    <property type="nucleotide sequence ID" value="NZ_JAXAVU010000017.1"/>
</dbReference>
<dbReference type="InterPro" id="IPR036291">
    <property type="entry name" value="NAD(P)-bd_dom_sf"/>
</dbReference>
<keyword evidence="2" id="KW-1185">Reference proteome</keyword>
<accession>A0ABU4VCD1</accession>